<gene>
    <name evidence="2" type="ORF">CCR75_002599</name>
</gene>
<feature type="transmembrane region" description="Helical" evidence="1">
    <location>
        <begin position="53"/>
        <end position="73"/>
    </location>
</feature>
<dbReference type="Proteomes" id="UP000294530">
    <property type="component" value="Unassembled WGS sequence"/>
</dbReference>
<dbReference type="GeneID" id="94346367"/>
<organism evidence="2 3">
    <name type="scientific">Bremia lactucae</name>
    <name type="common">Lettuce downy mildew</name>
    <dbReference type="NCBI Taxonomy" id="4779"/>
    <lineage>
        <taxon>Eukaryota</taxon>
        <taxon>Sar</taxon>
        <taxon>Stramenopiles</taxon>
        <taxon>Oomycota</taxon>
        <taxon>Peronosporomycetes</taxon>
        <taxon>Peronosporales</taxon>
        <taxon>Peronosporaceae</taxon>
        <taxon>Bremia</taxon>
    </lineage>
</organism>
<sequence>MNGGHRGCLFVTDQMVAPLFTTSIVTLVFSMYSNSLLITLFDACHLGFSEPMRLLLCLLAFIFLVAIYFKHVLKGKSQHPRPNASTVESLRGNVANTSVATQEERAFLEQFFLKRRIDNVTNAILKQYKKILKLQTMADRGKNLDEWLHRKSGKLFHPMEALQNLRGKLKVFEWVELLVHFAESKNKNVLSWTAHAKEQLGSICNEPNLLPTIFQDHPKLSLSVLQIVDRIKGNDALFQKWFLSVSTNTQFSPEALYELLNLSATKTLSILKLFTELQTLEATRTGAEEMLTFMSSNKAISQKLLSEWQKENKHENLVTFWRILPLSQTAGFTSSIFTLWLEAYGKFSRKTNFLAQDMCFHQLLEEVHFYPVDHGQAVTNPAANLALFLEIDDKQALEKYQTYAKINFWLSGCNDDRYRKTLFNYLIYGSRTHPDTFAFWIGIHQFGSSALATLELRSVSVWLKYILYYNEIHKTDRLISKLSKGEIAATLIHYTKRPKEKVIKMLLEVASNKNENPDVCELVNAVILFIIDSKNNAHVGTSRDAALYPANGLEPISSTRM</sequence>
<name>A0A976ILQ3_BRELC</name>
<evidence type="ECO:0000313" key="2">
    <source>
        <dbReference type="EMBL" id="TDH74101.1"/>
    </source>
</evidence>
<dbReference type="EMBL" id="SHOA02000018">
    <property type="protein sequence ID" value="TDH74101.1"/>
    <property type="molecule type" value="Genomic_DNA"/>
</dbReference>
<dbReference type="RefSeq" id="XP_067823599.1">
    <property type="nucleotide sequence ID" value="XM_067960696.1"/>
</dbReference>
<keyword evidence="1" id="KW-1133">Transmembrane helix</keyword>
<keyword evidence="1" id="KW-0472">Membrane</keyword>
<dbReference type="AlphaFoldDB" id="A0A976ILQ3"/>
<keyword evidence="3" id="KW-1185">Reference proteome</keyword>
<proteinExistence type="predicted"/>
<evidence type="ECO:0000256" key="1">
    <source>
        <dbReference type="SAM" id="Phobius"/>
    </source>
</evidence>
<evidence type="ECO:0000313" key="3">
    <source>
        <dbReference type="Proteomes" id="UP000294530"/>
    </source>
</evidence>
<reference evidence="2 3" key="1">
    <citation type="journal article" date="2021" name="Genome Biol.">
        <title>AFLAP: assembly-free linkage analysis pipeline using k-mers from genome sequencing data.</title>
        <authorList>
            <person name="Fletcher K."/>
            <person name="Zhang L."/>
            <person name="Gil J."/>
            <person name="Han R."/>
            <person name="Cavanaugh K."/>
            <person name="Michelmore R."/>
        </authorList>
    </citation>
    <scope>NUCLEOTIDE SEQUENCE [LARGE SCALE GENOMIC DNA]</scope>
    <source>
        <strain evidence="2 3">SF5</strain>
    </source>
</reference>
<feature type="transmembrane region" description="Helical" evidence="1">
    <location>
        <begin position="20"/>
        <end position="41"/>
    </location>
</feature>
<keyword evidence="1" id="KW-0812">Transmembrane</keyword>
<dbReference type="KEGG" id="blac:94346367"/>
<comment type="caution">
    <text evidence="2">The sequence shown here is derived from an EMBL/GenBank/DDBJ whole genome shotgun (WGS) entry which is preliminary data.</text>
</comment>
<protein>
    <submittedName>
        <fullName evidence="2">Uncharacterized protein</fullName>
    </submittedName>
</protein>
<accession>A0A976ILQ3</accession>